<evidence type="ECO:0000256" key="1">
    <source>
        <dbReference type="SAM" id="SignalP"/>
    </source>
</evidence>
<organism evidence="2 3">
    <name type="scientific">Antarctobacter heliothermus</name>
    <dbReference type="NCBI Taxonomy" id="74033"/>
    <lineage>
        <taxon>Bacteria</taxon>
        <taxon>Pseudomonadati</taxon>
        <taxon>Pseudomonadota</taxon>
        <taxon>Alphaproteobacteria</taxon>
        <taxon>Rhodobacterales</taxon>
        <taxon>Roseobacteraceae</taxon>
        <taxon>Antarctobacter</taxon>
    </lineage>
</organism>
<accession>A0A222E443</accession>
<reference evidence="2 3" key="1">
    <citation type="submission" date="2017-07" db="EMBL/GenBank/DDBJ databases">
        <title>Genome Sequence of Antarctobacter heliothermus Strain SMS3 Isolated from a culture of the Diatom Skeletonema marinoi.</title>
        <authorList>
            <person name="Topel M."/>
            <person name="Pinder M.I.M."/>
            <person name="Johansson O.N."/>
            <person name="Kourtchenko O."/>
            <person name="Godhe A."/>
            <person name="Clarke A.K."/>
        </authorList>
    </citation>
    <scope>NUCLEOTIDE SEQUENCE [LARGE SCALE GENOMIC DNA]</scope>
    <source>
        <strain evidence="2 3">SMS3</strain>
    </source>
</reference>
<keyword evidence="3" id="KW-1185">Reference proteome</keyword>
<dbReference type="KEGG" id="aht:ANTHELSMS3_02288"/>
<evidence type="ECO:0000313" key="2">
    <source>
        <dbReference type="EMBL" id="ASP20965.1"/>
    </source>
</evidence>
<feature type="chain" id="PRO_5012329890" description="HEAT repeat domain-containing protein" evidence="1">
    <location>
        <begin position="18"/>
        <end position="202"/>
    </location>
</feature>
<dbReference type="EMBL" id="CP022540">
    <property type="protein sequence ID" value="ASP20965.1"/>
    <property type="molecule type" value="Genomic_DNA"/>
</dbReference>
<dbReference type="AlphaFoldDB" id="A0A222E443"/>
<evidence type="ECO:0000313" key="3">
    <source>
        <dbReference type="Proteomes" id="UP000203589"/>
    </source>
</evidence>
<evidence type="ECO:0008006" key="4">
    <source>
        <dbReference type="Google" id="ProtNLM"/>
    </source>
</evidence>
<dbReference type="Proteomes" id="UP000203589">
    <property type="component" value="Chromosome"/>
</dbReference>
<proteinExistence type="predicted"/>
<dbReference type="OrthoDB" id="7858246at2"/>
<feature type="signal peptide" evidence="1">
    <location>
        <begin position="1"/>
        <end position="17"/>
    </location>
</feature>
<name>A0A222E443_9RHOB</name>
<keyword evidence="1" id="KW-0732">Signal</keyword>
<dbReference type="RefSeq" id="WP_157733483.1">
    <property type="nucleotide sequence ID" value="NZ_CP022540.1"/>
</dbReference>
<protein>
    <recommendedName>
        <fullName evidence="4">HEAT repeat domain-containing protein</fullName>
    </recommendedName>
</protein>
<sequence length="202" mass="22328">MRLMIALIVVLAASAVAAQVSLDDADEVMDARSKELRAFQDRLNDADPDRALAVLKLLIVKGDPDQRRLAIRHGLQSTDSAIRATTLRAILDSKPTLVLTFVPVSEEPDTYYFRTIKQSAGVVKDDKSSEVLRKISGFDEKEQCWTYTHGVYTPCLARMRGEVVNINFGGSWGNYTLDNSGKLIGQQAINDNLTNATIDLNE</sequence>
<gene>
    <name evidence="2" type="ORF">ANTHELSMS3_02288</name>
</gene>